<organism evidence="2 3">
    <name type="scientific">Portunus trituberculatus</name>
    <name type="common">Swimming crab</name>
    <name type="synonym">Neptunus trituberculatus</name>
    <dbReference type="NCBI Taxonomy" id="210409"/>
    <lineage>
        <taxon>Eukaryota</taxon>
        <taxon>Metazoa</taxon>
        <taxon>Ecdysozoa</taxon>
        <taxon>Arthropoda</taxon>
        <taxon>Crustacea</taxon>
        <taxon>Multicrustacea</taxon>
        <taxon>Malacostraca</taxon>
        <taxon>Eumalacostraca</taxon>
        <taxon>Eucarida</taxon>
        <taxon>Decapoda</taxon>
        <taxon>Pleocyemata</taxon>
        <taxon>Brachyura</taxon>
        <taxon>Eubrachyura</taxon>
        <taxon>Portunoidea</taxon>
        <taxon>Portunidae</taxon>
        <taxon>Portuninae</taxon>
        <taxon>Portunus</taxon>
    </lineage>
</organism>
<feature type="compositionally biased region" description="Basic and acidic residues" evidence="1">
    <location>
        <begin position="86"/>
        <end position="95"/>
    </location>
</feature>
<accession>A0A5B7JB82</accession>
<evidence type="ECO:0000313" key="3">
    <source>
        <dbReference type="Proteomes" id="UP000324222"/>
    </source>
</evidence>
<evidence type="ECO:0000313" key="2">
    <source>
        <dbReference type="EMBL" id="MPC92099.1"/>
    </source>
</evidence>
<reference evidence="2 3" key="1">
    <citation type="submission" date="2019-05" db="EMBL/GenBank/DDBJ databases">
        <title>Another draft genome of Portunus trituberculatus and its Hox gene families provides insights of decapod evolution.</title>
        <authorList>
            <person name="Jeong J.-H."/>
            <person name="Song I."/>
            <person name="Kim S."/>
            <person name="Choi T."/>
            <person name="Kim D."/>
            <person name="Ryu S."/>
            <person name="Kim W."/>
        </authorList>
    </citation>
    <scope>NUCLEOTIDE SEQUENCE [LARGE SCALE GENOMIC DNA]</scope>
    <source>
        <tissue evidence="2">Muscle</tissue>
    </source>
</reference>
<protein>
    <submittedName>
        <fullName evidence="2">Uncharacterized protein</fullName>
    </submittedName>
</protein>
<evidence type="ECO:0000256" key="1">
    <source>
        <dbReference type="SAM" id="MobiDB-lite"/>
    </source>
</evidence>
<name>A0A5B7JB82_PORTR</name>
<sequence>MLDKRVQGGSMTHYPHLTTGQVRHGKRTPGRYGSLVESPAPRGHALHLAGLTRGRAGQGGGGLSGEGTSSRRRPTPRQSPLTVGGRCEENGEERPGGAWQGAERVWRWWWSQERRPRTAASVFT</sequence>
<gene>
    <name evidence="2" type="ORF">E2C01_087171</name>
</gene>
<feature type="region of interest" description="Disordered" evidence="1">
    <location>
        <begin position="1"/>
        <end position="99"/>
    </location>
</feature>
<keyword evidence="3" id="KW-1185">Reference proteome</keyword>
<comment type="caution">
    <text evidence="2">The sequence shown here is derived from an EMBL/GenBank/DDBJ whole genome shotgun (WGS) entry which is preliminary data.</text>
</comment>
<dbReference type="EMBL" id="VSRR010090114">
    <property type="protein sequence ID" value="MPC92099.1"/>
    <property type="molecule type" value="Genomic_DNA"/>
</dbReference>
<feature type="compositionally biased region" description="Gly residues" evidence="1">
    <location>
        <begin position="56"/>
        <end position="65"/>
    </location>
</feature>
<proteinExistence type="predicted"/>
<dbReference type="AlphaFoldDB" id="A0A5B7JB82"/>
<dbReference type="Proteomes" id="UP000324222">
    <property type="component" value="Unassembled WGS sequence"/>
</dbReference>